<gene>
    <name evidence="3" type="ORF">AAND1436_LOCUS716</name>
</gene>
<accession>A0A7S2ACE4</accession>
<feature type="chain" id="PRO_5031110217" description="Photosystem II reaction center protein T" evidence="2">
    <location>
        <begin position="25"/>
        <end position="103"/>
    </location>
</feature>
<keyword evidence="1" id="KW-0472">Membrane</keyword>
<reference evidence="3" key="1">
    <citation type="submission" date="2021-01" db="EMBL/GenBank/DDBJ databases">
        <authorList>
            <person name="Corre E."/>
            <person name="Pelletier E."/>
            <person name="Niang G."/>
            <person name="Scheremetjew M."/>
            <person name="Finn R."/>
            <person name="Kale V."/>
            <person name="Holt S."/>
            <person name="Cochrane G."/>
            <person name="Meng A."/>
            <person name="Brown T."/>
            <person name="Cohen L."/>
        </authorList>
    </citation>
    <scope>NUCLEOTIDE SEQUENCE</scope>
    <source>
        <strain evidence="3">CCMP2222</strain>
    </source>
</reference>
<keyword evidence="1" id="KW-1133">Transmembrane helix</keyword>
<proteinExistence type="predicted"/>
<dbReference type="EMBL" id="HBGQ01001359">
    <property type="protein sequence ID" value="CAD9364258.1"/>
    <property type="molecule type" value="Transcribed_RNA"/>
</dbReference>
<sequence>MAVRRPVLTCVLLAVAALCLFCACSSFVAPNRAPTSAGLRSISVVTRGFMGAAGQGGSGGSGPERGAFDTPLYALIAAIVLFSPFVISSFYGGPGTEELGKAI</sequence>
<organism evidence="3">
    <name type="scientific">Alexandrium andersonii</name>
    <dbReference type="NCBI Taxonomy" id="327968"/>
    <lineage>
        <taxon>Eukaryota</taxon>
        <taxon>Sar</taxon>
        <taxon>Alveolata</taxon>
        <taxon>Dinophyceae</taxon>
        <taxon>Gonyaulacales</taxon>
        <taxon>Pyrocystaceae</taxon>
        <taxon>Alexandrium</taxon>
    </lineage>
</organism>
<keyword evidence="2" id="KW-0732">Signal</keyword>
<keyword evidence="1" id="KW-0812">Transmembrane</keyword>
<dbReference type="AlphaFoldDB" id="A0A7S2ACE4"/>
<dbReference type="PROSITE" id="PS51257">
    <property type="entry name" value="PROKAR_LIPOPROTEIN"/>
    <property type="match status" value="1"/>
</dbReference>
<feature type="transmembrane region" description="Helical" evidence="1">
    <location>
        <begin position="72"/>
        <end position="91"/>
    </location>
</feature>
<evidence type="ECO:0000256" key="2">
    <source>
        <dbReference type="SAM" id="SignalP"/>
    </source>
</evidence>
<evidence type="ECO:0000256" key="1">
    <source>
        <dbReference type="SAM" id="Phobius"/>
    </source>
</evidence>
<evidence type="ECO:0008006" key="4">
    <source>
        <dbReference type="Google" id="ProtNLM"/>
    </source>
</evidence>
<feature type="signal peptide" evidence="2">
    <location>
        <begin position="1"/>
        <end position="24"/>
    </location>
</feature>
<name>A0A7S2ACE4_9DINO</name>
<evidence type="ECO:0000313" key="3">
    <source>
        <dbReference type="EMBL" id="CAD9364258.1"/>
    </source>
</evidence>
<protein>
    <recommendedName>
        <fullName evidence="4">Photosystem II reaction center protein T</fullName>
    </recommendedName>
</protein>